<keyword evidence="2" id="KW-1185">Reference proteome</keyword>
<protein>
    <submittedName>
        <fullName evidence="1">Uncharacterized protein</fullName>
    </submittedName>
</protein>
<proteinExistence type="predicted"/>
<dbReference type="Proteomes" id="UP000024635">
    <property type="component" value="Unassembled WGS sequence"/>
</dbReference>
<accession>A0A016WEA9</accession>
<name>A0A016WEA9_9BILA</name>
<dbReference type="AlphaFoldDB" id="A0A016WEA9"/>
<evidence type="ECO:0000313" key="1">
    <source>
        <dbReference type="EMBL" id="EYC37353.1"/>
    </source>
</evidence>
<gene>
    <name evidence="1" type="primary">Acey_s0799.g2409</name>
    <name evidence="1" type="ORF">Y032_0799g2409</name>
</gene>
<reference evidence="2" key="1">
    <citation type="journal article" date="2015" name="Nat. Genet.">
        <title>The genome and transcriptome of the zoonotic hookworm Ancylostoma ceylanicum identify infection-specific gene families.</title>
        <authorList>
            <person name="Schwarz E.M."/>
            <person name="Hu Y."/>
            <person name="Antoshechkin I."/>
            <person name="Miller M.M."/>
            <person name="Sternberg P.W."/>
            <person name="Aroian R.V."/>
        </authorList>
    </citation>
    <scope>NUCLEOTIDE SEQUENCE</scope>
    <source>
        <strain evidence="2">HY135</strain>
    </source>
</reference>
<feature type="non-terminal residue" evidence="1">
    <location>
        <position position="1"/>
    </location>
</feature>
<comment type="caution">
    <text evidence="1">The sequence shown here is derived from an EMBL/GenBank/DDBJ whole genome shotgun (WGS) entry which is preliminary data.</text>
</comment>
<sequence length="60" mass="6678">MEAIILPLFISSCYGTFFELIGWQRSFGVKGKLTYNGIPAAGVVVRLYEMKGSTGVWDRC</sequence>
<evidence type="ECO:0000313" key="2">
    <source>
        <dbReference type="Proteomes" id="UP000024635"/>
    </source>
</evidence>
<organism evidence="1 2">
    <name type="scientific">Ancylostoma ceylanicum</name>
    <dbReference type="NCBI Taxonomy" id="53326"/>
    <lineage>
        <taxon>Eukaryota</taxon>
        <taxon>Metazoa</taxon>
        <taxon>Ecdysozoa</taxon>
        <taxon>Nematoda</taxon>
        <taxon>Chromadorea</taxon>
        <taxon>Rhabditida</taxon>
        <taxon>Rhabditina</taxon>
        <taxon>Rhabditomorpha</taxon>
        <taxon>Strongyloidea</taxon>
        <taxon>Ancylostomatidae</taxon>
        <taxon>Ancylostomatinae</taxon>
        <taxon>Ancylostoma</taxon>
    </lineage>
</organism>
<dbReference type="EMBL" id="JARK01000399">
    <property type="protein sequence ID" value="EYC37353.1"/>
    <property type="molecule type" value="Genomic_DNA"/>
</dbReference>